<sequence>MESAEAVAKVEEWLRAVHGPDFSAPDGAGLRVDHDKVLRIPEGWLVPYNTIAYLDEGHAEKEIFPPPSVIVREPDGELRQAHPQPGGLSVPVAFPGQENWREVVDPEYAKSGLGHLGVPLQAVAGWVKVGPEGQQTGEERENPEYRAGPIRRGYPKPQNKLETLLSFASVGWLTRELFLIGLLRCEVYVPADAETGKTSRFYFNADRGELKVFSSTRNLPSREHGYWQVDIATLAGYEAPPNLVINGGPATFEDVGGAELAEIAQRFPRREPSVDVTDRCPEAQEDLARIAEDTATRMGLPEPVALPLGAAEKARKRGFELTVEECQKTVLGQSWLRRLKLPEPPPGRPNDLRANGLAPSYDDEGQIVPRLDTFGKYFERDTSGSKFGWQRVTGAYVGFAIGEALGAAVDRMRLDEIHAAYGPDGVTDLQVAYDLPGRIGPLTQRLLFATEAVIRSPHREQPESREAEQALGTVARNALLRWLYTQGAPLENPDGWLVKVPELKVRREADGTSDAALNAMYALATVAPNAVPMSGPEALVSALPAAMTGAGHGSGLSGGSRQAVRSLVGITHPNEVDLEASTYLTWLFEPALTSEAFSYPIWNLTREIFSDANPDQRGPVWAELKKVVADAVPFFGKHGLPDLRIPELVGDGKTTLSVLGRAFAALSGFENYPEQALLRSVNHGGRSALTGAIAGALLGARTGIPGLPQKWVEQLELRYLIENIATDAFWHFDRHSAFGVLGDQWAKRYPRW</sequence>
<dbReference type="AlphaFoldDB" id="M2PTX3"/>
<dbReference type="Proteomes" id="UP000014137">
    <property type="component" value="Unassembled WGS sequence"/>
</dbReference>
<dbReference type="PATRIC" id="fig|1238180.3.peg.2225"/>
<dbReference type="OrthoDB" id="4871367at2"/>
<comment type="caution">
    <text evidence="5">The sequence shown here is derived from an EMBL/GenBank/DDBJ whole genome shotgun (WGS) entry which is preliminary data.</text>
</comment>
<evidence type="ECO:0000313" key="8">
    <source>
        <dbReference type="Proteomes" id="UP000188551"/>
    </source>
</evidence>
<gene>
    <name evidence="6" type="ORF">B0293_18210</name>
    <name evidence="5" type="ORF">C791_1485</name>
</gene>
<dbReference type="Proteomes" id="UP000188551">
    <property type="component" value="Unassembled WGS sequence"/>
</dbReference>
<dbReference type="PANTHER" id="PTHR16222:SF24">
    <property type="entry name" value="ADP-RIBOSYLHYDROLASE ARH3"/>
    <property type="match status" value="1"/>
</dbReference>
<reference evidence="6 8" key="2">
    <citation type="submission" date="2017-02" db="EMBL/GenBank/DDBJ databases">
        <title>Amycolatopsis azurea DSM 43854 draft genome.</title>
        <authorList>
            <person name="Mayilraj S."/>
        </authorList>
    </citation>
    <scope>NUCLEOTIDE SEQUENCE [LARGE SCALE GENOMIC DNA]</scope>
    <source>
        <strain evidence="6 8">DSM 43854</strain>
    </source>
</reference>
<dbReference type="EMBL" id="ANMG01000019">
    <property type="protein sequence ID" value="EMD28033.1"/>
    <property type="molecule type" value="Genomic_DNA"/>
</dbReference>
<dbReference type="InterPro" id="IPR029082">
    <property type="entry name" value="Imm35"/>
</dbReference>
<dbReference type="SUPFAM" id="SSF101478">
    <property type="entry name" value="ADP-ribosylglycohydrolase"/>
    <property type="match status" value="1"/>
</dbReference>
<dbReference type="InterPro" id="IPR050792">
    <property type="entry name" value="ADP-ribosylglycohydrolase"/>
</dbReference>
<evidence type="ECO:0000313" key="6">
    <source>
        <dbReference type="EMBL" id="OOC05372.1"/>
    </source>
</evidence>
<dbReference type="Gene3D" id="1.10.4080.10">
    <property type="entry name" value="ADP-ribosylation/Crystallin J1"/>
    <property type="match status" value="1"/>
</dbReference>
<keyword evidence="2" id="KW-0378">Hydrolase</keyword>
<evidence type="ECO:0000256" key="3">
    <source>
        <dbReference type="SAM" id="MobiDB-lite"/>
    </source>
</evidence>
<evidence type="ECO:0000256" key="1">
    <source>
        <dbReference type="ARBA" id="ARBA00010702"/>
    </source>
</evidence>
<accession>M2PTX3</accession>
<protein>
    <submittedName>
        <fullName evidence="6">ADP-ribosylglycohydrolase</fullName>
    </submittedName>
</protein>
<feature type="domain" description="Immunity protein 35" evidence="4">
    <location>
        <begin position="4"/>
        <end position="102"/>
    </location>
</feature>
<dbReference type="Pfam" id="PF03747">
    <property type="entry name" value="ADP_ribosyl_GH"/>
    <property type="match status" value="1"/>
</dbReference>
<dbReference type="InterPro" id="IPR005502">
    <property type="entry name" value="Ribosyl_crysJ1"/>
</dbReference>
<name>M2PTX3_9PSEU</name>
<dbReference type="Pfam" id="PF15567">
    <property type="entry name" value="Imm35"/>
    <property type="match status" value="1"/>
</dbReference>
<evidence type="ECO:0000256" key="2">
    <source>
        <dbReference type="ARBA" id="ARBA00022801"/>
    </source>
</evidence>
<reference evidence="5 7" key="1">
    <citation type="submission" date="2012-10" db="EMBL/GenBank/DDBJ databases">
        <title>Genome assembly of Amycolatopsis azurea DSM 43854.</title>
        <authorList>
            <person name="Khatri I."/>
            <person name="Kaur I."/>
            <person name="Subramanian S."/>
            <person name="Mayilraj S."/>
        </authorList>
    </citation>
    <scope>NUCLEOTIDE SEQUENCE [LARGE SCALE GENOMIC DNA]</scope>
    <source>
        <strain evidence="5 7">DSM 43854</strain>
    </source>
</reference>
<dbReference type="GO" id="GO:0016787">
    <property type="term" value="F:hydrolase activity"/>
    <property type="evidence" value="ECO:0007669"/>
    <property type="project" value="UniProtKB-KW"/>
</dbReference>
<organism evidence="5 7">
    <name type="scientific">Amycolatopsis azurea DSM 43854</name>
    <dbReference type="NCBI Taxonomy" id="1238180"/>
    <lineage>
        <taxon>Bacteria</taxon>
        <taxon>Bacillati</taxon>
        <taxon>Actinomycetota</taxon>
        <taxon>Actinomycetes</taxon>
        <taxon>Pseudonocardiales</taxon>
        <taxon>Pseudonocardiaceae</taxon>
        <taxon>Amycolatopsis</taxon>
    </lineage>
</organism>
<comment type="similarity">
    <text evidence="1">Belongs to the ADP-ribosylglycohydrolase family.</text>
</comment>
<evidence type="ECO:0000313" key="7">
    <source>
        <dbReference type="Proteomes" id="UP000014137"/>
    </source>
</evidence>
<dbReference type="EMBL" id="MUXN01000013">
    <property type="protein sequence ID" value="OOC05372.1"/>
    <property type="molecule type" value="Genomic_DNA"/>
</dbReference>
<dbReference type="PANTHER" id="PTHR16222">
    <property type="entry name" value="ADP-RIBOSYLGLYCOHYDROLASE"/>
    <property type="match status" value="1"/>
</dbReference>
<dbReference type="InterPro" id="IPR036705">
    <property type="entry name" value="Ribosyl_crysJ1_sf"/>
</dbReference>
<feature type="region of interest" description="Disordered" evidence="3">
    <location>
        <begin position="132"/>
        <end position="153"/>
    </location>
</feature>
<dbReference type="RefSeq" id="WP_005154432.1">
    <property type="nucleotide sequence ID" value="NZ_ANMG01000019.1"/>
</dbReference>
<keyword evidence="8" id="KW-1185">Reference proteome</keyword>
<evidence type="ECO:0000259" key="4">
    <source>
        <dbReference type="Pfam" id="PF15567"/>
    </source>
</evidence>
<evidence type="ECO:0000313" key="5">
    <source>
        <dbReference type="EMBL" id="EMD28033.1"/>
    </source>
</evidence>
<proteinExistence type="inferred from homology"/>